<accession>A0A3D2X305</accession>
<evidence type="ECO:0000259" key="5">
    <source>
        <dbReference type="PROSITE" id="PS51063"/>
    </source>
</evidence>
<dbReference type="Pfam" id="PF00027">
    <property type="entry name" value="cNMP_binding"/>
    <property type="match status" value="1"/>
</dbReference>
<keyword evidence="2" id="KW-0238">DNA-binding</keyword>
<dbReference type="SUPFAM" id="SSF51206">
    <property type="entry name" value="cAMP-binding domain-like"/>
    <property type="match status" value="1"/>
</dbReference>
<dbReference type="PROSITE" id="PS51063">
    <property type="entry name" value="HTH_CRP_2"/>
    <property type="match status" value="1"/>
</dbReference>
<name>A0A3D2X305_9FIRM</name>
<sequence>MNDLDSLSQSRLFSGIAPNDIQKMLNCLSATQKEYAKDEMIVREGDLVNDIGIILHGIAQSTKLSISGKQIIVSLHSPGGYTAVLTAASRGRKCPMSVRALEPLTVLFIPVKNILSRCAKLCTVHEQLLGNLFDSIAERALELHDRNDCLIMPTIRDKVLTYLIRVSREVGEQTFSIPFDREALAEYLNVDRSALSRELAWMKRDGLIDFYKNEFKLLRIKIPVM</sequence>
<dbReference type="Gene3D" id="2.60.120.10">
    <property type="entry name" value="Jelly Rolls"/>
    <property type="match status" value="1"/>
</dbReference>
<proteinExistence type="predicted"/>
<dbReference type="CDD" id="cd00038">
    <property type="entry name" value="CAP_ED"/>
    <property type="match status" value="1"/>
</dbReference>
<dbReference type="AlphaFoldDB" id="A0A3D2X305"/>
<reference evidence="6 7" key="1">
    <citation type="journal article" date="2018" name="Nat. Biotechnol.">
        <title>A standardized bacterial taxonomy based on genome phylogeny substantially revises the tree of life.</title>
        <authorList>
            <person name="Parks D.H."/>
            <person name="Chuvochina M."/>
            <person name="Waite D.W."/>
            <person name="Rinke C."/>
            <person name="Skarshewski A."/>
            <person name="Chaumeil P.A."/>
            <person name="Hugenholtz P."/>
        </authorList>
    </citation>
    <scope>NUCLEOTIDE SEQUENCE [LARGE SCALE GENOMIC DNA]</scope>
    <source>
        <strain evidence="6">UBA11728</strain>
    </source>
</reference>
<dbReference type="EMBL" id="DPVV01000106">
    <property type="protein sequence ID" value="HCL01356.1"/>
    <property type="molecule type" value="Genomic_DNA"/>
</dbReference>
<dbReference type="GO" id="GO:0006355">
    <property type="term" value="P:regulation of DNA-templated transcription"/>
    <property type="evidence" value="ECO:0007669"/>
    <property type="project" value="InterPro"/>
</dbReference>
<feature type="domain" description="HTH crp-type" evidence="5">
    <location>
        <begin position="153"/>
        <end position="221"/>
    </location>
</feature>
<dbReference type="InterPro" id="IPR000595">
    <property type="entry name" value="cNMP-bd_dom"/>
</dbReference>
<dbReference type="SMART" id="SM00100">
    <property type="entry name" value="cNMP"/>
    <property type="match status" value="1"/>
</dbReference>
<organism evidence="6 7">
    <name type="scientific">Lachnoclostridium phytofermentans</name>
    <dbReference type="NCBI Taxonomy" id="66219"/>
    <lineage>
        <taxon>Bacteria</taxon>
        <taxon>Bacillati</taxon>
        <taxon>Bacillota</taxon>
        <taxon>Clostridia</taxon>
        <taxon>Lachnospirales</taxon>
        <taxon>Lachnospiraceae</taxon>
    </lineage>
</organism>
<evidence type="ECO:0000313" key="7">
    <source>
        <dbReference type="Proteomes" id="UP000262969"/>
    </source>
</evidence>
<dbReference type="InterPro" id="IPR018490">
    <property type="entry name" value="cNMP-bd_dom_sf"/>
</dbReference>
<dbReference type="GO" id="GO:0003677">
    <property type="term" value="F:DNA binding"/>
    <property type="evidence" value="ECO:0007669"/>
    <property type="project" value="UniProtKB-KW"/>
</dbReference>
<dbReference type="InterPro" id="IPR012318">
    <property type="entry name" value="HTH_CRP"/>
</dbReference>
<protein>
    <submittedName>
        <fullName evidence="6">Crp/Fnr family transcriptional regulator</fullName>
    </submittedName>
</protein>
<dbReference type="InterPro" id="IPR014710">
    <property type="entry name" value="RmlC-like_jellyroll"/>
</dbReference>
<dbReference type="PROSITE" id="PS50042">
    <property type="entry name" value="CNMP_BINDING_3"/>
    <property type="match status" value="1"/>
</dbReference>
<dbReference type="Proteomes" id="UP000262969">
    <property type="component" value="Unassembled WGS sequence"/>
</dbReference>
<dbReference type="Pfam" id="PF13545">
    <property type="entry name" value="HTH_Crp_2"/>
    <property type="match status" value="1"/>
</dbReference>
<evidence type="ECO:0000313" key="6">
    <source>
        <dbReference type="EMBL" id="HCL01356.1"/>
    </source>
</evidence>
<evidence type="ECO:0000259" key="4">
    <source>
        <dbReference type="PROSITE" id="PS50042"/>
    </source>
</evidence>
<evidence type="ECO:0000256" key="3">
    <source>
        <dbReference type="ARBA" id="ARBA00023163"/>
    </source>
</evidence>
<feature type="domain" description="Cyclic nucleotide-binding" evidence="4">
    <location>
        <begin position="12"/>
        <end position="109"/>
    </location>
</feature>
<evidence type="ECO:0000256" key="2">
    <source>
        <dbReference type="ARBA" id="ARBA00023125"/>
    </source>
</evidence>
<keyword evidence="1" id="KW-0805">Transcription regulation</keyword>
<keyword evidence="3" id="KW-0804">Transcription</keyword>
<dbReference type="InterPro" id="IPR036390">
    <property type="entry name" value="WH_DNA-bd_sf"/>
</dbReference>
<gene>
    <name evidence="6" type="ORF">DHW61_02905</name>
</gene>
<evidence type="ECO:0000256" key="1">
    <source>
        <dbReference type="ARBA" id="ARBA00023015"/>
    </source>
</evidence>
<dbReference type="SUPFAM" id="SSF46785">
    <property type="entry name" value="Winged helix' DNA-binding domain"/>
    <property type="match status" value="1"/>
</dbReference>
<comment type="caution">
    <text evidence="6">The sequence shown here is derived from an EMBL/GenBank/DDBJ whole genome shotgun (WGS) entry which is preliminary data.</text>
</comment>